<dbReference type="NCBIfam" id="TIGR02937">
    <property type="entry name" value="sigma70-ECF"/>
    <property type="match status" value="1"/>
</dbReference>
<name>A0A3P1CQK0_9BACT</name>
<protein>
    <submittedName>
        <fullName evidence="7">Sigma-70 family RNA polymerase sigma factor</fullName>
    </submittedName>
</protein>
<dbReference type="InterPro" id="IPR013325">
    <property type="entry name" value="RNA_pol_sigma_r2"/>
</dbReference>
<keyword evidence="4" id="KW-0804">Transcription</keyword>
<evidence type="ECO:0000256" key="2">
    <source>
        <dbReference type="ARBA" id="ARBA00023015"/>
    </source>
</evidence>
<dbReference type="InterPro" id="IPR014284">
    <property type="entry name" value="RNA_pol_sigma-70_dom"/>
</dbReference>
<dbReference type="InterPro" id="IPR036388">
    <property type="entry name" value="WH-like_DNA-bd_sf"/>
</dbReference>
<dbReference type="InterPro" id="IPR007627">
    <property type="entry name" value="RNA_pol_sigma70_r2"/>
</dbReference>
<sequence length="208" mass="24879">MSRRLPSEEAQQLWQEYRSGDMYALAKIMQSYYADLFHWGMRLHADPEFVKDCIQELFLNLWKRQESVNAVENVRAYLLVVLKTRILRELSKKHTTHQSTLSEEYAFSVEFSADVRLIEEENEVYQVRKLERVINHLPERQKELIYLRFYQNLSFEQIADVMQLGRQSVYNLLQKSLISLRKNWTVKCIGFFIQFTVFCLRYSVADAC</sequence>
<evidence type="ECO:0000259" key="6">
    <source>
        <dbReference type="Pfam" id="PF08281"/>
    </source>
</evidence>
<evidence type="ECO:0000259" key="5">
    <source>
        <dbReference type="Pfam" id="PF04542"/>
    </source>
</evidence>
<dbReference type="EMBL" id="RQJP01000002">
    <property type="protein sequence ID" value="RRB15490.1"/>
    <property type="molecule type" value="Genomic_DNA"/>
</dbReference>
<comment type="similarity">
    <text evidence="1">Belongs to the sigma-70 factor family. ECF subfamily.</text>
</comment>
<dbReference type="Pfam" id="PF04542">
    <property type="entry name" value="Sigma70_r2"/>
    <property type="match status" value="1"/>
</dbReference>
<dbReference type="InterPro" id="IPR039425">
    <property type="entry name" value="RNA_pol_sigma-70-like"/>
</dbReference>
<dbReference type="GO" id="GO:0016987">
    <property type="term" value="F:sigma factor activity"/>
    <property type="evidence" value="ECO:0007669"/>
    <property type="project" value="UniProtKB-KW"/>
</dbReference>
<comment type="caution">
    <text evidence="7">The sequence shown here is derived from an EMBL/GenBank/DDBJ whole genome shotgun (WGS) entry which is preliminary data.</text>
</comment>
<dbReference type="Gene3D" id="1.10.1740.10">
    <property type="match status" value="1"/>
</dbReference>
<keyword evidence="2" id="KW-0805">Transcription regulation</keyword>
<dbReference type="OrthoDB" id="9150024at2"/>
<dbReference type="Pfam" id="PF08281">
    <property type="entry name" value="Sigma70_r4_2"/>
    <property type="match status" value="1"/>
</dbReference>
<proteinExistence type="inferred from homology"/>
<dbReference type="SUPFAM" id="SSF88946">
    <property type="entry name" value="Sigma2 domain of RNA polymerase sigma factors"/>
    <property type="match status" value="1"/>
</dbReference>
<evidence type="ECO:0000256" key="1">
    <source>
        <dbReference type="ARBA" id="ARBA00010641"/>
    </source>
</evidence>
<accession>A0A3P1CQK0</accession>
<evidence type="ECO:0000313" key="7">
    <source>
        <dbReference type="EMBL" id="RRB15490.1"/>
    </source>
</evidence>
<dbReference type="AlphaFoldDB" id="A0A3P1CQK0"/>
<dbReference type="InterPro" id="IPR013249">
    <property type="entry name" value="RNA_pol_sigma70_r4_t2"/>
</dbReference>
<evidence type="ECO:0000256" key="3">
    <source>
        <dbReference type="ARBA" id="ARBA00023082"/>
    </source>
</evidence>
<dbReference type="SUPFAM" id="SSF88659">
    <property type="entry name" value="Sigma3 and sigma4 domains of RNA polymerase sigma factors"/>
    <property type="match status" value="1"/>
</dbReference>
<keyword evidence="3" id="KW-0731">Sigma factor</keyword>
<dbReference type="InterPro" id="IPR013324">
    <property type="entry name" value="RNA_pol_sigma_r3/r4-like"/>
</dbReference>
<dbReference type="PANTHER" id="PTHR43133:SF46">
    <property type="entry name" value="RNA POLYMERASE SIGMA-70 FACTOR ECF SUBFAMILY"/>
    <property type="match status" value="1"/>
</dbReference>
<reference evidence="7 8" key="1">
    <citation type="submission" date="2018-11" db="EMBL/GenBank/DDBJ databases">
        <authorList>
            <person name="Zhou Z."/>
            <person name="Wang G."/>
        </authorList>
    </citation>
    <scope>NUCLEOTIDE SEQUENCE [LARGE SCALE GENOMIC DNA]</scope>
    <source>
        <strain evidence="7 8">KCTC42998</strain>
    </source>
</reference>
<dbReference type="Gene3D" id="1.10.10.10">
    <property type="entry name" value="Winged helix-like DNA-binding domain superfamily/Winged helix DNA-binding domain"/>
    <property type="match status" value="1"/>
</dbReference>
<dbReference type="PANTHER" id="PTHR43133">
    <property type="entry name" value="RNA POLYMERASE ECF-TYPE SIGMA FACTO"/>
    <property type="match status" value="1"/>
</dbReference>
<evidence type="ECO:0000313" key="8">
    <source>
        <dbReference type="Proteomes" id="UP000274271"/>
    </source>
</evidence>
<organism evidence="7 8">
    <name type="scientific">Larkinella knui</name>
    <dbReference type="NCBI Taxonomy" id="2025310"/>
    <lineage>
        <taxon>Bacteria</taxon>
        <taxon>Pseudomonadati</taxon>
        <taxon>Bacteroidota</taxon>
        <taxon>Cytophagia</taxon>
        <taxon>Cytophagales</taxon>
        <taxon>Spirosomataceae</taxon>
        <taxon>Larkinella</taxon>
    </lineage>
</organism>
<dbReference type="Proteomes" id="UP000274271">
    <property type="component" value="Unassembled WGS sequence"/>
</dbReference>
<feature type="domain" description="RNA polymerase sigma-70 region 2" evidence="5">
    <location>
        <begin position="29"/>
        <end position="93"/>
    </location>
</feature>
<feature type="domain" description="RNA polymerase sigma factor 70 region 4 type 2" evidence="6">
    <location>
        <begin position="129"/>
        <end position="177"/>
    </location>
</feature>
<gene>
    <name evidence="7" type="ORF">EHT87_13270</name>
</gene>
<dbReference type="RefSeq" id="WP_124907094.1">
    <property type="nucleotide sequence ID" value="NZ_RQJP01000002.1"/>
</dbReference>
<keyword evidence="8" id="KW-1185">Reference proteome</keyword>
<evidence type="ECO:0000256" key="4">
    <source>
        <dbReference type="ARBA" id="ARBA00023163"/>
    </source>
</evidence>
<dbReference type="CDD" id="cd06171">
    <property type="entry name" value="Sigma70_r4"/>
    <property type="match status" value="1"/>
</dbReference>
<dbReference type="GO" id="GO:0003677">
    <property type="term" value="F:DNA binding"/>
    <property type="evidence" value="ECO:0007669"/>
    <property type="project" value="InterPro"/>
</dbReference>
<dbReference type="GO" id="GO:0006352">
    <property type="term" value="P:DNA-templated transcription initiation"/>
    <property type="evidence" value="ECO:0007669"/>
    <property type="project" value="InterPro"/>
</dbReference>